<dbReference type="EMBL" id="QZEI01000003">
    <property type="protein sequence ID" value="RLV61465.1"/>
    <property type="molecule type" value="Genomic_DNA"/>
</dbReference>
<dbReference type="Proteomes" id="UP000281474">
    <property type="component" value="Unassembled WGS sequence"/>
</dbReference>
<dbReference type="InterPro" id="IPR002110">
    <property type="entry name" value="Ankyrin_rpt"/>
</dbReference>
<dbReference type="PROSITE" id="PS50297">
    <property type="entry name" value="ANK_REP_REGION"/>
    <property type="match status" value="3"/>
</dbReference>
<evidence type="ECO:0000313" key="3">
    <source>
        <dbReference type="Proteomes" id="UP000281474"/>
    </source>
</evidence>
<dbReference type="AlphaFoldDB" id="A0A3L8Q1K0"/>
<feature type="repeat" description="ANK" evidence="1">
    <location>
        <begin position="182"/>
        <end position="214"/>
    </location>
</feature>
<gene>
    <name evidence="2" type="ORF">D5018_01885</name>
</gene>
<reference evidence="2 3" key="1">
    <citation type="submission" date="2018-09" db="EMBL/GenBank/DDBJ databases">
        <title>Phylogeny of the Shewanellaceae, and recommendation for two new genera, Pseudoshewanella and Parashewanella.</title>
        <authorList>
            <person name="Wang G."/>
        </authorList>
    </citation>
    <scope>NUCLEOTIDE SEQUENCE [LARGE SCALE GENOMIC DNA]</scope>
    <source>
        <strain evidence="2 3">C51</strain>
    </source>
</reference>
<feature type="repeat" description="ANK" evidence="1">
    <location>
        <begin position="149"/>
        <end position="181"/>
    </location>
</feature>
<dbReference type="OrthoDB" id="671583at2"/>
<proteinExistence type="predicted"/>
<dbReference type="SUPFAM" id="SSF48403">
    <property type="entry name" value="Ankyrin repeat"/>
    <property type="match status" value="1"/>
</dbReference>
<dbReference type="InterPro" id="IPR036770">
    <property type="entry name" value="Ankyrin_rpt-contain_sf"/>
</dbReference>
<feature type="repeat" description="ANK" evidence="1">
    <location>
        <begin position="215"/>
        <end position="247"/>
    </location>
</feature>
<dbReference type="RefSeq" id="WP_121837286.1">
    <property type="nucleotide sequence ID" value="NZ_ML014754.1"/>
</dbReference>
<dbReference type="Pfam" id="PF12796">
    <property type="entry name" value="Ank_2"/>
    <property type="match status" value="2"/>
</dbReference>
<keyword evidence="1" id="KW-0040">ANK repeat</keyword>
<dbReference type="Pfam" id="PF00023">
    <property type="entry name" value="Ank"/>
    <property type="match status" value="1"/>
</dbReference>
<comment type="caution">
    <text evidence="2">The sequence shown here is derived from an EMBL/GenBank/DDBJ whole genome shotgun (WGS) entry which is preliminary data.</text>
</comment>
<evidence type="ECO:0000256" key="1">
    <source>
        <dbReference type="PROSITE-ProRule" id="PRU00023"/>
    </source>
</evidence>
<dbReference type="Gene3D" id="1.25.40.20">
    <property type="entry name" value="Ankyrin repeat-containing domain"/>
    <property type="match status" value="2"/>
</dbReference>
<dbReference type="PANTHER" id="PTHR24133:SF40">
    <property type="entry name" value="ANKYRIN REPEAT DOMAIN 44"/>
    <property type="match status" value="1"/>
</dbReference>
<feature type="repeat" description="ANK" evidence="1">
    <location>
        <begin position="283"/>
        <end position="315"/>
    </location>
</feature>
<protein>
    <submittedName>
        <fullName evidence="2">Ankyrin repeat domain-containing protein</fullName>
    </submittedName>
</protein>
<dbReference type="PANTHER" id="PTHR24133">
    <property type="entry name" value="ANKYRIN DOMAIN-CONTAINING"/>
    <property type="match status" value="1"/>
</dbReference>
<dbReference type="PROSITE" id="PS50088">
    <property type="entry name" value="ANK_REPEAT"/>
    <property type="match status" value="4"/>
</dbReference>
<dbReference type="SMART" id="SM00248">
    <property type="entry name" value="ANK"/>
    <property type="match status" value="4"/>
</dbReference>
<organism evidence="2 3">
    <name type="scientific">Parashewanella curva</name>
    <dbReference type="NCBI Taxonomy" id="2338552"/>
    <lineage>
        <taxon>Bacteria</taxon>
        <taxon>Pseudomonadati</taxon>
        <taxon>Pseudomonadota</taxon>
        <taxon>Gammaproteobacteria</taxon>
        <taxon>Alteromonadales</taxon>
        <taxon>Shewanellaceae</taxon>
        <taxon>Parashewanella</taxon>
    </lineage>
</organism>
<sequence>MAASLEPILVKIPADLHWQMSTKDLTRVAELSSKVFTVKFNDLNQSTYQMSIKSEAGKTPRISSFEFSSMQPLEPVMLVQRSRGTAYSIIVPKDLAQIPKKTIENFKSFLIQKLSSSYSQLEKACASDNLPQLQQLWAEGVDLLACDKQGNTALHIAAVNNSTQCIEFLISNGVCVDVCNKAGITPLHCACYNGNLQAYELLVNKNANVDSTCQKGCNILHYAAESDDLELLKTLLNEHPNLIYKENIKGHNIAIYLTFRGETALLEDLLVRRPDLVNSKGKDRKTLLHCAAEKGHTGCIQVLLNNGANPKLRDNNFETPMSRAQEKNQTEAITVLKQHRSKK</sequence>
<name>A0A3L8Q1K0_9GAMM</name>
<accession>A0A3L8Q1K0</accession>
<evidence type="ECO:0000313" key="2">
    <source>
        <dbReference type="EMBL" id="RLV61465.1"/>
    </source>
</evidence>
<dbReference type="InterPro" id="IPR052391">
    <property type="entry name" value="E3_Ligase-Neurotoxin"/>
</dbReference>
<dbReference type="PRINTS" id="PR01415">
    <property type="entry name" value="ANKYRIN"/>
</dbReference>
<keyword evidence="3" id="KW-1185">Reference proteome</keyword>